<accession>J4WBY8</accession>
<feature type="compositionally biased region" description="Basic and acidic residues" evidence="5">
    <location>
        <begin position="213"/>
        <end position="226"/>
    </location>
</feature>
<evidence type="ECO:0000256" key="4">
    <source>
        <dbReference type="ARBA" id="ARBA00046271"/>
    </source>
</evidence>
<dbReference type="OrthoDB" id="3636394at2759"/>
<evidence type="ECO:0000313" key="7">
    <source>
        <dbReference type="Proteomes" id="UP000002762"/>
    </source>
</evidence>
<dbReference type="RefSeq" id="XP_008596704.1">
    <property type="nucleotide sequence ID" value="XM_008598482.1"/>
</dbReference>
<dbReference type="InParanoid" id="J4WBY8"/>
<proteinExistence type="predicted"/>
<dbReference type="Proteomes" id="UP000002762">
    <property type="component" value="Unassembled WGS sequence"/>
</dbReference>
<keyword evidence="7" id="KW-1185">Reference proteome</keyword>
<dbReference type="GO" id="GO:0016559">
    <property type="term" value="P:peroxisome fission"/>
    <property type="evidence" value="ECO:0007669"/>
    <property type="project" value="InterPro"/>
</dbReference>
<dbReference type="Pfam" id="PF05648">
    <property type="entry name" value="PEX11"/>
    <property type="match status" value="1"/>
</dbReference>
<dbReference type="EMBL" id="JH725156">
    <property type="protein sequence ID" value="EJP67605.1"/>
    <property type="molecule type" value="Genomic_DNA"/>
</dbReference>
<gene>
    <name evidence="6" type="ORF">BBA_03385</name>
</gene>
<comment type="subcellular location">
    <subcellularLocation>
        <location evidence="4">Peroxisome membrane</location>
    </subcellularLocation>
</comment>
<keyword evidence="1" id="KW-0962">Peroxisome biogenesis</keyword>
<dbReference type="PANTHER" id="PTHR12652:SF23">
    <property type="entry name" value="MICROBODY (PEROXISOME) PROLIFERATION PROTEIN PEROXIN 11B (EUROFUNG)"/>
    <property type="match status" value="1"/>
</dbReference>
<keyword evidence="3" id="KW-0576">Peroxisome</keyword>
<organism evidence="6 7">
    <name type="scientific">Beauveria bassiana (strain ARSEF 2860)</name>
    <name type="common">White muscardine disease fungus</name>
    <name type="synonym">Tritirachium shiotae</name>
    <dbReference type="NCBI Taxonomy" id="655819"/>
    <lineage>
        <taxon>Eukaryota</taxon>
        <taxon>Fungi</taxon>
        <taxon>Dikarya</taxon>
        <taxon>Ascomycota</taxon>
        <taxon>Pezizomycotina</taxon>
        <taxon>Sordariomycetes</taxon>
        <taxon>Hypocreomycetidae</taxon>
        <taxon>Hypocreales</taxon>
        <taxon>Cordycipitaceae</taxon>
        <taxon>Beauveria</taxon>
    </lineage>
</organism>
<name>J4WBY8_BEAB2</name>
<feature type="region of interest" description="Disordered" evidence="5">
    <location>
        <begin position="182"/>
        <end position="226"/>
    </location>
</feature>
<evidence type="ECO:0000256" key="3">
    <source>
        <dbReference type="ARBA" id="ARBA00023140"/>
    </source>
</evidence>
<dbReference type="GO" id="GO:0005778">
    <property type="term" value="C:peroxisomal membrane"/>
    <property type="evidence" value="ECO:0007669"/>
    <property type="project" value="UniProtKB-SubCell"/>
</dbReference>
<dbReference type="GeneID" id="19886397"/>
<dbReference type="InterPro" id="IPR008733">
    <property type="entry name" value="PEX11"/>
</dbReference>
<keyword evidence="2" id="KW-0472">Membrane</keyword>
<evidence type="ECO:0000313" key="6">
    <source>
        <dbReference type="EMBL" id="EJP67605.1"/>
    </source>
</evidence>
<dbReference type="PANTHER" id="PTHR12652">
    <property type="entry name" value="PEROXISOMAL BIOGENESIS FACTOR 11"/>
    <property type="match status" value="1"/>
</dbReference>
<evidence type="ECO:0000256" key="1">
    <source>
        <dbReference type="ARBA" id="ARBA00022593"/>
    </source>
</evidence>
<protein>
    <submittedName>
        <fullName evidence="6">AoPex11B-like protein</fullName>
    </submittedName>
</protein>
<feature type="compositionally biased region" description="Acidic residues" evidence="5">
    <location>
        <begin position="186"/>
        <end position="196"/>
    </location>
</feature>
<evidence type="ECO:0000256" key="5">
    <source>
        <dbReference type="SAM" id="MobiDB-lite"/>
    </source>
</evidence>
<reference evidence="6 7" key="1">
    <citation type="journal article" date="2012" name="Sci. Rep.">
        <title>Genomic perspectives on the evolution of fungal entomopathogenicity in Beauveria bassiana.</title>
        <authorList>
            <person name="Xiao G."/>
            <person name="Ying S.H."/>
            <person name="Zheng P."/>
            <person name="Wang Z.L."/>
            <person name="Zhang S."/>
            <person name="Xie X.Q."/>
            <person name="Shang Y."/>
            <person name="St Leger R.J."/>
            <person name="Zhao G.P."/>
            <person name="Wang C."/>
            <person name="Feng M.G."/>
        </authorList>
    </citation>
    <scope>NUCLEOTIDE SEQUENCE [LARGE SCALE GENOMIC DNA]</scope>
    <source>
        <strain evidence="6 7">ARSEF 2860</strain>
    </source>
</reference>
<evidence type="ECO:0000256" key="2">
    <source>
        <dbReference type="ARBA" id="ARBA00023136"/>
    </source>
</evidence>
<dbReference type="HOGENOM" id="CLU_049216_1_0_1"/>
<sequence>MAKNVDTFIAFGADIFALERMMRLLQAIALILTSYTSPLALLQPPSAGAAAQHLATRATLLALQDWLNVTRRSLRTFWFLRAFDSSYARFRRQAGPLLGAEALLDVVAGSLLGVFGLLETATLPDMLGIPGLAVFGPDAARRLNEQAQLCWLLALLAALLAAGVRVCQLWAERAVPAAADFGEGKEAEEEEEEEDEKGGRDDLVKKKKKKKRGVQEKRRRDKEEAARKTKAEIAALTVKMVNDTLDMVIPANFCGWSNFHPGQVGVAMAITSLITLRGHWERCGRAVQ</sequence>
<dbReference type="AlphaFoldDB" id="J4WBY8"/>